<dbReference type="InterPro" id="IPR008969">
    <property type="entry name" value="CarboxyPept-like_regulatory"/>
</dbReference>
<dbReference type="CDD" id="cd14728">
    <property type="entry name" value="Ere-like"/>
    <property type="match status" value="1"/>
</dbReference>
<protein>
    <recommendedName>
        <fullName evidence="4">Erythromycin esterase-like protein</fullName>
    </recommendedName>
</protein>
<keyword evidence="3" id="KW-1185">Reference proteome</keyword>
<dbReference type="EMBL" id="SRLA01000001">
    <property type="protein sequence ID" value="TGE09895.1"/>
    <property type="molecule type" value="Genomic_DNA"/>
</dbReference>
<comment type="caution">
    <text evidence="2">The sequence shown here is derived from an EMBL/GenBank/DDBJ whole genome shotgun (WGS) entry which is preliminary data.</text>
</comment>
<dbReference type="AlphaFoldDB" id="A0A4Z0PB70"/>
<proteinExistence type="predicted"/>
<dbReference type="Pfam" id="PF05139">
    <property type="entry name" value="Erythro_esteras"/>
    <property type="match status" value="1"/>
</dbReference>
<name>A0A4Z0PB70_9BACT</name>
<dbReference type="PANTHER" id="PTHR31299:SF0">
    <property type="entry name" value="ESTERASE, PUTATIVE (AFU_ORTHOLOGUE AFUA_1G05850)-RELATED"/>
    <property type="match status" value="1"/>
</dbReference>
<evidence type="ECO:0008006" key="4">
    <source>
        <dbReference type="Google" id="ProtNLM"/>
    </source>
</evidence>
<dbReference type="PANTHER" id="PTHR31299">
    <property type="entry name" value="ESTERASE, PUTATIVE (AFU_ORTHOLOGUE AFUA_1G05850)-RELATED"/>
    <property type="match status" value="1"/>
</dbReference>
<dbReference type="SUPFAM" id="SSF159501">
    <property type="entry name" value="EreA/ChaN-like"/>
    <property type="match status" value="1"/>
</dbReference>
<gene>
    <name evidence="2" type="ORF">EU556_03465</name>
</gene>
<organism evidence="2 3">
    <name type="scientific">Hymenobacter fodinae</name>
    <dbReference type="NCBI Taxonomy" id="2510796"/>
    <lineage>
        <taxon>Bacteria</taxon>
        <taxon>Pseudomonadati</taxon>
        <taxon>Bacteroidota</taxon>
        <taxon>Cytophagia</taxon>
        <taxon>Cytophagales</taxon>
        <taxon>Hymenobacteraceae</taxon>
        <taxon>Hymenobacter</taxon>
    </lineage>
</organism>
<dbReference type="GO" id="GO:0046677">
    <property type="term" value="P:response to antibiotic"/>
    <property type="evidence" value="ECO:0007669"/>
    <property type="project" value="InterPro"/>
</dbReference>
<accession>A0A4Z0PB70</accession>
<dbReference type="RefSeq" id="WP_135431037.1">
    <property type="nucleotide sequence ID" value="NZ_SRLA01000001.1"/>
</dbReference>
<dbReference type="Pfam" id="PF13715">
    <property type="entry name" value="CarbopepD_reg_2"/>
    <property type="match status" value="1"/>
</dbReference>
<evidence type="ECO:0000256" key="1">
    <source>
        <dbReference type="SAM" id="MobiDB-lite"/>
    </source>
</evidence>
<sequence length="868" mass="95984">MSVNFRWLVTSCICLLLGLQTGLGQTVTTAGKAGLVVHPIRSSSAADTSFADLEFLRQEIGSARVVFLGEPSHGEGNVFEAKARLVRFLQQQMGFTTLGMESGFYEMHKAQQQIAAGVPAQEALQNSVFGIWTYTQEFQPVEDLVAARKLRVMGFDPQLTGSYGEELVDDLEVFLESNKASAAINYDYLDEVLNFMQHFNGFPAGHTLAEWEKNLKLADRLLAAAAATPSRRVEAEHWRQTLRGLQALARDYAQNDPNVKDRETFEARDNNPRDAQMADHLLWYLRQHPQEKIICWGATAHFSNQTQLIDNAEMQAFRPMGWHVKKALGEQAYILGTATAGGSYGAVGEPAKAISAPSAGSLEARLDSLGPEMLFLNLRQNFGGKRFLAYSILEYTPFTAEWAQVVDGVLFLKTTRPPRLQEPQTSNDAAPLANKDPARPSQLANKSVSQPPLVLRQAPASAASFTVKGKVTDQKTRGPVPFASVALPGLGLGVMADEQGNFALTIPRAALGAAMQVSSVGYATITATTRAQPIAVVLAPQAYALRDVQVRGESLDPRRIMKKVLAAIPTNYEQNDYMAQLYTHRRVSNFDTLQHEIEYVSQIFEPAEHKHFAGGFLMLEVVQQHRVQEAQVLVTSKAPLGHFGWGEGGQGFYASTADPVRTSPLFKRGALSKFAYHLDSVQEGPETVYVISFAAKRANHRSTGTYLNSGFSGRLYVQQRDYAVVRYEALWQGDTVQQNAVAHKYYGRQNQIAHLYTNVYSDQRTAHMVTYQKAATGRYHVASSVGQAVSAGRVLGKNPFYYQKACEEYFSVLPPGTQLPPLTVTGDPRFVNSEIYQADHTEYRPEFWRTYQRPTPAEPAPTLNATKP</sequence>
<dbReference type="InterPro" id="IPR007815">
    <property type="entry name" value="Emycin_Estase"/>
</dbReference>
<dbReference type="SUPFAM" id="SSF49464">
    <property type="entry name" value="Carboxypeptidase regulatory domain-like"/>
    <property type="match status" value="1"/>
</dbReference>
<dbReference type="Gene3D" id="2.60.40.1120">
    <property type="entry name" value="Carboxypeptidase-like, regulatory domain"/>
    <property type="match status" value="1"/>
</dbReference>
<evidence type="ECO:0000313" key="2">
    <source>
        <dbReference type="EMBL" id="TGE09895.1"/>
    </source>
</evidence>
<dbReference type="Gene3D" id="3.40.1660.10">
    <property type="entry name" value="EreA-like (biosynthetic domain)"/>
    <property type="match status" value="2"/>
</dbReference>
<feature type="region of interest" description="Disordered" evidence="1">
    <location>
        <begin position="418"/>
        <end position="450"/>
    </location>
</feature>
<dbReference type="InterPro" id="IPR052036">
    <property type="entry name" value="Hydrolase/PRTase-associated"/>
</dbReference>
<evidence type="ECO:0000313" key="3">
    <source>
        <dbReference type="Proteomes" id="UP000298337"/>
    </source>
</evidence>
<dbReference type="Proteomes" id="UP000298337">
    <property type="component" value="Unassembled WGS sequence"/>
</dbReference>
<reference evidence="2 3" key="1">
    <citation type="submission" date="2019-04" db="EMBL/GenBank/DDBJ databases">
        <authorList>
            <person name="Feng G."/>
            <person name="Zhang J."/>
            <person name="Zhu H."/>
        </authorList>
    </citation>
    <scope>NUCLEOTIDE SEQUENCE [LARGE SCALE GENOMIC DNA]</scope>
    <source>
        <strain evidence="2 3">92R-1</strain>
    </source>
</reference>
<dbReference type="OrthoDB" id="9810066at2"/>